<proteinExistence type="inferred from homology"/>
<dbReference type="CDD" id="cd00555">
    <property type="entry name" value="Maf"/>
    <property type="match status" value="1"/>
</dbReference>
<dbReference type="GO" id="GO:0005737">
    <property type="term" value="C:cytoplasm"/>
    <property type="evidence" value="ECO:0007669"/>
    <property type="project" value="UniProtKB-SubCell"/>
</dbReference>
<sequence length="200" mass="22065">MSHSQFYLASSSPRRAQILQNLGFKFDVFCCDIDETPLPNEKGADYVLRMAIEKNHAARQKWQQEKLAKNVPHLPFLSADTSVILDDNILGKPQNETDAAQMLRALSGRAHQVITAICVANDQQMKTAVQISKVHFKPLTEKEIQSYIATGEPMDKAGAYGIQQLGGAFIEHIDGSFTGVMGLPVFESVALLKAFGVELF</sequence>
<evidence type="ECO:0000256" key="2">
    <source>
        <dbReference type="ARBA" id="ARBA00022801"/>
    </source>
</evidence>
<feature type="site" description="Important for substrate specificity" evidence="4">
    <location>
        <position position="81"/>
    </location>
</feature>
<comment type="caution">
    <text evidence="4">Lacks conserved residue(s) required for the propagation of feature annotation.</text>
</comment>
<comment type="subcellular location">
    <subcellularLocation>
        <location evidence="4">Cytoplasm</location>
    </subcellularLocation>
</comment>
<dbReference type="HAMAP" id="MF_00528">
    <property type="entry name" value="Maf"/>
    <property type="match status" value="1"/>
</dbReference>
<feature type="site" description="Important for substrate specificity" evidence="4">
    <location>
        <position position="163"/>
    </location>
</feature>
<dbReference type="PANTHER" id="PTHR43213:SF5">
    <property type="entry name" value="BIFUNCTIONAL DTTP_UTP PYROPHOSPHATASE_METHYLTRANSFERASE PROTEIN-RELATED"/>
    <property type="match status" value="1"/>
</dbReference>
<reference evidence="5 6" key="1">
    <citation type="submission" date="2018-06" db="EMBL/GenBank/DDBJ databases">
        <authorList>
            <consortium name="Pathogen Informatics"/>
            <person name="Doyle S."/>
        </authorList>
    </citation>
    <scope>NUCLEOTIDE SEQUENCE [LARGE SCALE GENOMIC DNA]</scope>
    <source>
        <strain evidence="5 6">NCTC11621</strain>
    </source>
</reference>
<dbReference type="Gene3D" id="3.90.950.10">
    <property type="match status" value="1"/>
</dbReference>
<dbReference type="GO" id="GO:0009117">
    <property type="term" value="P:nucleotide metabolic process"/>
    <property type="evidence" value="ECO:0007669"/>
    <property type="project" value="UniProtKB-KW"/>
</dbReference>
<feature type="active site" description="Proton acceptor" evidence="4">
    <location>
        <position position="80"/>
    </location>
</feature>
<dbReference type="PIRSF" id="PIRSF006305">
    <property type="entry name" value="Maf"/>
    <property type="match status" value="1"/>
</dbReference>
<evidence type="ECO:0000313" key="6">
    <source>
        <dbReference type="Proteomes" id="UP000254704"/>
    </source>
</evidence>
<dbReference type="AlphaFoldDB" id="A0A379EX26"/>
<dbReference type="RefSeq" id="WP_115323417.1">
    <property type="nucleotide sequence ID" value="NZ_UGTV01000015.1"/>
</dbReference>
<comment type="catalytic activity">
    <reaction evidence="4">
        <text>UTP + H2O = UMP + diphosphate + H(+)</text>
        <dbReference type="Rhea" id="RHEA:29395"/>
        <dbReference type="ChEBI" id="CHEBI:15377"/>
        <dbReference type="ChEBI" id="CHEBI:15378"/>
        <dbReference type="ChEBI" id="CHEBI:33019"/>
        <dbReference type="ChEBI" id="CHEBI:46398"/>
        <dbReference type="ChEBI" id="CHEBI:57865"/>
        <dbReference type="EC" id="3.6.1.9"/>
    </reaction>
</comment>
<dbReference type="InterPro" id="IPR003697">
    <property type="entry name" value="Maf-like"/>
</dbReference>
<dbReference type="GO" id="GO:0036221">
    <property type="term" value="F:UTP diphosphatase activity"/>
    <property type="evidence" value="ECO:0007669"/>
    <property type="project" value="RHEA"/>
</dbReference>
<keyword evidence="2 4" id="KW-0378">Hydrolase</keyword>
<comment type="cofactor">
    <cofactor evidence="1 4">
        <name>a divalent metal cation</name>
        <dbReference type="ChEBI" id="CHEBI:60240"/>
    </cofactor>
</comment>
<dbReference type="NCBIfam" id="TIGR00172">
    <property type="entry name" value="maf"/>
    <property type="match status" value="1"/>
</dbReference>
<feature type="site" description="Important for substrate specificity" evidence="4">
    <location>
        <position position="14"/>
    </location>
</feature>
<gene>
    <name evidence="5" type="primary">yhdE</name>
    <name evidence="5" type="ORF">NCTC11621_02015</name>
</gene>
<comment type="catalytic activity">
    <reaction evidence="4">
        <text>dTTP + H2O = dTMP + diphosphate + H(+)</text>
        <dbReference type="Rhea" id="RHEA:28534"/>
        <dbReference type="ChEBI" id="CHEBI:15377"/>
        <dbReference type="ChEBI" id="CHEBI:15378"/>
        <dbReference type="ChEBI" id="CHEBI:33019"/>
        <dbReference type="ChEBI" id="CHEBI:37568"/>
        <dbReference type="ChEBI" id="CHEBI:63528"/>
        <dbReference type="EC" id="3.6.1.9"/>
    </reaction>
</comment>
<keyword evidence="4" id="KW-0963">Cytoplasm</keyword>
<dbReference type="Pfam" id="PF02545">
    <property type="entry name" value="Maf"/>
    <property type="match status" value="1"/>
</dbReference>
<dbReference type="Proteomes" id="UP000254704">
    <property type="component" value="Unassembled WGS sequence"/>
</dbReference>
<comment type="function">
    <text evidence="4">Nucleoside triphosphate pyrophosphatase that hydrolyzes dTTP and UTP. May have a dual role in cell division arrest and in preventing the incorporation of modified nucleotides into cellular nucleic acids.</text>
</comment>
<evidence type="ECO:0000256" key="4">
    <source>
        <dbReference type="HAMAP-Rule" id="MF_00528"/>
    </source>
</evidence>
<dbReference type="EMBL" id="UGTV01000015">
    <property type="protein sequence ID" value="SUC10935.1"/>
    <property type="molecule type" value="Genomic_DNA"/>
</dbReference>
<evidence type="ECO:0000256" key="3">
    <source>
        <dbReference type="ARBA" id="ARBA00023080"/>
    </source>
</evidence>
<evidence type="ECO:0000256" key="1">
    <source>
        <dbReference type="ARBA" id="ARBA00001968"/>
    </source>
</evidence>
<keyword evidence="3 4" id="KW-0546">Nucleotide metabolism</keyword>
<comment type="similarity">
    <text evidence="4">Belongs to the Maf family. YhdE subfamily.</text>
</comment>
<organism evidence="5 6">
    <name type="scientific">Pasteurella canis</name>
    <dbReference type="NCBI Taxonomy" id="753"/>
    <lineage>
        <taxon>Bacteria</taxon>
        <taxon>Pseudomonadati</taxon>
        <taxon>Pseudomonadota</taxon>
        <taxon>Gammaproteobacteria</taxon>
        <taxon>Pasteurellales</taxon>
        <taxon>Pasteurellaceae</taxon>
        <taxon>Pasteurella</taxon>
    </lineage>
</organism>
<name>A0A379EX26_9PAST</name>
<dbReference type="GO" id="GO:0036218">
    <property type="term" value="F:dTTP diphosphatase activity"/>
    <property type="evidence" value="ECO:0007669"/>
    <property type="project" value="RHEA"/>
</dbReference>
<dbReference type="InterPro" id="IPR029001">
    <property type="entry name" value="ITPase-like_fam"/>
</dbReference>
<accession>A0A379EX26</accession>
<dbReference type="EC" id="3.6.1.9" evidence="4"/>
<protein>
    <recommendedName>
        <fullName evidence="4">dTTP/UTP pyrophosphatase</fullName>
        <shortName evidence="4">dTTPase/UTPase</shortName>
        <ecNumber evidence="4">3.6.1.9</ecNumber>
    </recommendedName>
    <alternativeName>
        <fullName evidence="4">Nucleoside triphosphate pyrophosphatase</fullName>
    </alternativeName>
    <alternativeName>
        <fullName evidence="4">Nucleotide pyrophosphatase</fullName>
        <shortName evidence="4">Nucleotide PPase</shortName>
    </alternativeName>
</protein>
<evidence type="ECO:0000313" key="5">
    <source>
        <dbReference type="EMBL" id="SUC10935.1"/>
    </source>
</evidence>
<dbReference type="PANTHER" id="PTHR43213">
    <property type="entry name" value="BIFUNCTIONAL DTTP/UTP PYROPHOSPHATASE/METHYLTRANSFERASE PROTEIN-RELATED"/>
    <property type="match status" value="1"/>
</dbReference>
<dbReference type="SUPFAM" id="SSF52972">
    <property type="entry name" value="ITPase-like"/>
    <property type="match status" value="1"/>
</dbReference>